<keyword evidence="1" id="KW-0732">Signal</keyword>
<dbReference type="InterPro" id="IPR050767">
    <property type="entry name" value="Sel1_AlgK"/>
</dbReference>
<evidence type="ECO:0000256" key="1">
    <source>
        <dbReference type="SAM" id="SignalP"/>
    </source>
</evidence>
<comment type="caution">
    <text evidence="2">The sequence shown here is derived from an EMBL/GenBank/DDBJ whole genome shotgun (WGS) entry which is preliminary data.</text>
</comment>
<gene>
    <name evidence="2" type="ORF">BFL40_24555</name>
    <name evidence="3" type="ORF">SAMN04515675_1455</name>
</gene>
<sequence length="290" mass="32157">MNKVLVLLSLAVLMSGCQNFGAKDDPYASMRCWAFRDEASVTREQVEYIRKRSETGDLMCKTLLAGMYENGHGVSQDIPKAKVLYQSLAQESEVAYSFLGRIAESGLDGPPDYVKARQFYQRAANTGNSHNAEAGLARLMEEGKGGAQDLEGALALYLSAMQSCNDDQWKSILRLRARGVTLTAEQEQRMNNVWLGTTTGQLKRRVWVVQDAVSTTFKPGPEGAWVQVKVEYVEGSLEPRLSVVGSSGKDAIDRAVLQGLSDYRFPDEQFQTAEHKPWAGIAVVRIRARR</sequence>
<dbReference type="Pfam" id="PF08238">
    <property type="entry name" value="Sel1"/>
    <property type="match status" value="3"/>
</dbReference>
<evidence type="ECO:0000313" key="4">
    <source>
        <dbReference type="Proteomes" id="UP000181661"/>
    </source>
</evidence>
<dbReference type="OrthoDB" id="7004563at2"/>
<dbReference type="RefSeq" id="WP_071486353.1">
    <property type="nucleotide sequence ID" value="NZ_FNTS01000002.1"/>
</dbReference>
<evidence type="ECO:0008006" key="6">
    <source>
        <dbReference type="Google" id="ProtNLM"/>
    </source>
</evidence>
<reference evidence="3 5" key="2">
    <citation type="submission" date="2016-10" db="EMBL/GenBank/DDBJ databases">
        <authorList>
            <person name="Varghese N."/>
            <person name="Submissions S."/>
        </authorList>
    </citation>
    <scope>NUCLEOTIDE SEQUENCE [LARGE SCALE GENOMIC DNA]</scope>
    <source>
        <strain evidence="3 5">BS2773</strain>
    </source>
</reference>
<dbReference type="InterPro" id="IPR006597">
    <property type="entry name" value="Sel1-like"/>
</dbReference>
<dbReference type="Gene3D" id="1.25.40.10">
    <property type="entry name" value="Tetratricopeptide repeat domain"/>
    <property type="match status" value="1"/>
</dbReference>
<dbReference type="EMBL" id="MDDR01000039">
    <property type="protein sequence ID" value="OIN48367.1"/>
    <property type="molecule type" value="Genomic_DNA"/>
</dbReference>
<dbReference type="AlphaFoldDB" id="A0A1S2UPJ6"/>
<dbReference type="SMART" id="SM00671">
    <property type="entry name" value="SEL1"/>
    <property type="match status" value="3"/>
</dbReference>
<evidence type="ECO:0000313" key="5">
    <source>
        <dbReference type="Proteomes" id="UP000182179"/>
    </source>
</evidence>
<keyword evidence="5" id="KW-1185">Reference proteome</keyword>
<dbReference type="PANTHER" id="PTHR11102">
    <property type="entry name" value="SEL-1-LIKE PROTEIN"/>
    <property type="match status" value="1"/>
</dbReference>
<evidence type="ECO:0000313" key="2">
    <source>
        <dbReference type="EMBL" id="OIN48367.1"/>
    </source>
</evidence>
<reference evidence="2 4" key="1">
    <citation type="submission" date="2016-08" db="EMBL/GenBank/DDBJ databases">
        <title>Draft genome sequence of Pseudomonas costantinii LMG 22119, type strain isolated from cultivated mushroom (Agaricus bisporus) sporophores.</title>
        <authorList>
            <person name="Tambong J.T."/>
        </authorList>
    </citation>
    <scope>NUCLEOTIDE SEQUENCE [LARGE SCALE GENOMIC DNA]</scope>
    <source>
        <strain evidence="2 4">LMG 22119</strain>
    </source>
</reference>
<protein>
    <recommendedName>
        <fullName evidence="6">Sel1 repeat family protein</fullName>
    </recommendedName>
</protein>
<dbReference type="EMBL" id="FNTS01000002">
    <property type="protein sequence ID" value="SED52883.1"/>
    <property type="molecule type" value="Genomic_DNA"/>
</dbReference>
<name>A0A1S2UPJ6_9PSED</name>
<organism evidence="2 4">
    <name type="scientific">Pseudomonas costantinii</name>
    <dbReference type="NCBI Taxonomy" id="168469"/>
    <lineage>
        <taxon>Bacteria</taxon>
        <taxon>Pseudomonadati</taxon>
        <taxon>Pseudomonadota</taxon>
        <taxon>Gammaproteobacteria</taxon>
        <taxon>Pseudomonadales</taxon>
        <taxon>Pseudomonadaceae</taxon>
        <taxon>Pseudomonas</taxon>
    </lineage>
</organism>
<dbReference type="PROSITE" id="PS51257">
    <property type="entry name" value="PROKAR_LIPOPROTEIN"/>
    <property type="match status" value="1"/>
</dbReference>
<dbReference type="SUPFAM" id="SSF81901">
    <property type="entry name" value="HCP-like"/>
    <property type="match status" value="1"/>
</dbReference>
<proteinExistence type="predicted"/>
<evidence type="ECO:0000313" key="3">
    <source>
        <dbReference type="EMBL" id="SED52883.1"/>
    </source>
</evidence>
<dbReference type="Proteomes" id="UP000181661">
    <property type="component" value="Unassembled WGS sequence"/>
</dbReference>
<accession>A0A1S2UPJ6</accession>
<feature type="chain" id="PRO_5010284252" description="Sel1 repeat family protein" evidence="1">
    <location>
        <begin position="23"/>
        <end position="290"/>
    </location>
</feature>
<dbReference type="Proteomes" id="UP000182179">
    <property type="component" value="Unassembled WGS sequence"/>
</dbReference>
<feature type="signal peptide" evidence="1">
    <location>
        <begin position="1"/>
        <end position="22"/>
    </location>
</feature>
<dbReference type="PANTHER" id="PTHR11102:SF160">
    <property type="entry name" value="ERAD-ASSOCIATED E3 UBIQUITIN-PROTEIN LIGASE COMPONENT HRD3"/>
    <property type="match status" value="1"/>
</dbReference>
<dbReference type="InterPro" id="IPR011990">
    <property type="entry name" value="TPR-like_helical_dom_sf"/>
</dbReference>